<dbReference type="Pfam" id="PF07162">
    <property type="entry name" value="B9-C2"/>
    <property type="match status" value="1"/>
</dbReference>
<reference evidence="8" key="1">
    <citation type="submission" date="2018-01" db="EMBL/GenBank/DDBJ databases">
        <authorList>
            <person name="Alioto T."/>
            <person name="Alioto T."/>
        </authorList>
    </citation>
    <scope>NUCLEOTIDE SEQUENCE [LARGE SCALE GENOMIC DNA]</scope>
</reference>
<dbReference type="AlphaFoldDB" id="A0A3B0JE08"/>
<dbReference type="PANTHER" id="PTHR12968:SF4">
    <property type="entry name" value="TECTONIC-LIKE COMPLEX MEMBER MKS1"/>
    <property type="match status" value="1"/>
</dbReference>
<keyword evidence="8" id="KW-1185">Reference proteome</keyword>
<evidence type="ECO:0000256" key="6">
    <source>
        <dbReference type="SAM" id="MobiDB-lite"/>
    </source>
</evidence>
<dbReference type="GO" id="GO:0060271">
    <property type="term" value="P:cilium assembly"/>
    <property type="evidence" value="ECO:0007669"/>
    <property type="project" value="TreeGrafter"/>
</dbReference>
<protein>
    <submittedName>
        <fullName evidence="7">Blast:Meckel syndrome type 1 protein</fullName>
    </submittedName>
</protein>
<feature type="compositionally biased region" description="Basic and acidic residues" evidence="6">
    <location>
        <begin position="156"/>
        <end position="165"/>
    </location>
</feature>
<accession>A0A3B0JE08</accession>
<dbReference type="EMBL" id="OUUW01000003">
    <property type="protein sequence ID" value="SPP78883.1"/>
    <property type="molecule type" value="Genomic_DNA"/>
</dbReference>
<proteinExistence type="predicted"/>
<dbReference type="PANTHER" id="PTHR12968">
    <property type="entry name" value="B9 DOMAIN-CONTAINING"/>
    <property type="match status" value="1"/>
</dbReference>
<keyword evidence="4" id="KW-0206">Cytoskeleton</keyword>
<keyword evidence="5" id="KW-0966">Cell projection</keyword>
<keyword evidence="3" id="KW-0970">Cilium biogenesis/degradation</keyword>
<feature type="region of interest" description="Disordered" evidence="6">
    <location>
        <begin position="108"/>
        <end position="192"/>
    </location>
</feature>
<evidence type="ECO:0000256" key="1">
    <source>
        <dbReference type="ARBA" id="ARBA00004120"/>
    </source>
</evidence>
<name>A0A3B0JE08_DROGU</name>
<dbReference type="OrthoDB" id="10263520at2759"/>
<organism evidence="7 8">
    <name type="scientific">Drosophila guanche</name>
    <name type="common">Fruit fly</name>
    <dbReference type="NCBI Taxonomy" id="7266"/>
    <lineage>
        <taxon>Eukaryota</taxon>
        <taxon>Metazoa</taxon>
        <taxon>Ecdysozoa</taxon>
        <taxon>Arthropoda</taxon>
        <taxon>Hexapoda</taxon>
        <taxon>Insecta</taxon>
        <taxon>Pterygota</taxon>
        <taxon>Neoptera</taxon>
        <taxon>Endopterygota</taxon>
        <taxon>Diptera</taxon>
        <taxon>Brachycera</taxon>
        <taxon>Muscomorpha</taxon>
        <taxon>Ephydroidea</taxon>
        <taxon>Drosophilidae</taxon>
        <taxon>Drosophila</taxon>
        <taxon>Sophophora</taxon>
    </lineage>
</organism>
<feature type="compositionally biased region" description="Polar residues" evidence="6">
    <location>
        <begin position="108"/>
        <end position="133"/>
    </location>
</feature>
<gene>
    <name evidence="7" type="ORF">DGUA_6G011634</name>
</gene>
<evidence type="ECO:0000313" key="7">
    <source>
        <dbReference type="EMBL" id="SPP78883.1"/>
    </source>
</evidence>
<evidence type="ECO:0000313" key="8">
    <source>
        <dbReference type="Proteomes" id="UP000268350"/>
    </source>
</evidence>
<dbReference type="InterPro" id="IPR010796">
    <property type="entry name" value="C2_B9-type_dom"/>
</dbReference>
<dbReference type="Proteomes" id="UP000268350">
    <property type="component" value="Unassembled WGS sequence"/>
</dbReference>
<dbReference type="GO" id="GO:0036038">
    <property type="term" value="C:MKS complex"/>
    <property type="evidence" value="ECO:0007669"/>
    <property type="project" value="TreeGrafter"/>
</dbReference>
<comment type="subcellular location">
    <subcellularLocation>
        <location evidence="1">Cytoplasm</location>
        <location evidence="1">Cytoskeleton</location>
        <location evidence="1">Cilium basal body</location>
    </subcellularLocation>
</comment>
<dbReference type="PROSITE" id="PS51381">
    <property type="entry name" value="C2_B9"/>
    <property type="match status" value="1"/>
</dbReference>
<keyword evidence="2" id="KW-0963">Cytoplasm</keyword>
<evidence type="ECO:0000256" key="4">
    <source>
        <dbReference type="ARBA" id="ARBA00023212"/>
    </source>
</evidence>
<evidence type="ECO:0000256" key="2">
    <source>
        <dbReference type="ARBA" id="ARBA00022490"/>
    </source>
</evidence>
<evidence type="ECO:0000256" key="5">
    <source>
        <dbReference type="ARBA" id="ARBA00023273"/>
    </source>
</evidence>
<sequence length="741" mass="84732">MQEKSRDTKRTGIYRLSGKITDLRLDIKLRHLSEWLPVPKLDYCGAGVYSTPPASSSTNEFGPAIWGDCFIFVPTCDDPIFSLGYGKQAYYNYYYPATVSLSNSRRSCSTLAGSQGQVPTSGSSRRNNSTLTSPRGRVFTSGSSRRSYGTLASPRGHVEISDRSQEPVPDPELDQNRPEEAETETESQEQNKWNVVSEASRAFYALNKELCNGCTANLQIAWQQKHFSRAELETFSQQKHAYVTPLQRRYHRYAQDILQLQQHHLRMEEQQQELAKEELVHVYRKIRNSKRWRSESSTMSWFPNGSNSSVSMSQVSFLEDPNFAARTCLIHTLVDADGEEHLPTEARQLHADGFQVMYVYADLQEDTLLVTLRYSPALGLLYVYPDFTCSADDMDYEVKIDRVDDCRQLYCYGFQSTQPLEAVGAEEWSLQMEALMLNTRNAKDHQGKKEHVQSNEQVPVPANATSQELLDYFHRQRSLSKELRVISNFATPAKRMRRVSLLLDIQEAQHFEHPNIHVRYHIQPPPHTLVETTSTGTNPIPLRGATSTCMDAGDSRCAHLAHCWQLTLLCEEQFDPVHLLHIYFEVISIDGWQRERCEGYTHFACSLVDPLPPLSGEGLRLPCIRPMGNWLDTLNRYFLGGRQNFDFVAFFRGRSKPQCNLYSRLSLDTVNAMRNTGSLLFRIRKLQQRQPEMLHQLKMQLGLNSIEESETDKASTLGEVIAAFVQAKDRIRELLGRSFSY</sequence>
<dbReference type="OMA" id="CEGYAHY"/>
<evidence type="ECO:0000256" key="3">
    <source>
        <dbReference type="ARBA" id="ARBA00022794"/>
    </source>
</evidence>
<dbReference type="STRING" id="7266.A0A3B0JE08"/>